<sequence length="213" mass="25088">MSYCSDITKNRILECAKKEFLNKGFDKAQVGEIAKAANVTTGAIYRHFKNKEDLFFTLIEDVYKYTLEVVVEVETKNESEDYKTLLAQDEHIVIEAMFSEAMNFVNYMYEHFEEFKLIFECSKGSMVENFVEEIVNRYTKKNMRLIHSSGNKKLGIDKIEEFEVYMLTRGYIISLCECIIHNIPHNYANRYIKSIVAFQYYGWNGLLNFNTRK</sequence>
<keyword evidence="1 2" id="KW-0238">DNA-binding</keyword>
<dbReference type="InterPro" id="IPR001647">
    <property type="entry name" value="HTH_TetR"/>
</dbReference>
<feature type="domain" description="HTH tetR-type" evidence="3">
    <location>
        <begin position="6"/>
        <end position="66"/>
    </location>
</feature>
<evidence type="ECO:0000256" key="1">
    <source>
        <dbReference type="ARBA" id="ARBA00023125"/>
    </source>
</evidence>
<reference evidence="4 5" key="1">
    <citation type="submission" date="2020-01" db="EMBL/GenBank/DDBJ databases">
        <title>Complete genome sequence of a human oral phylogroup 1 Treponema sp. strain ATCC 700766, originally isolated from periodontitis dental plaque.</title>
        <authorList>
            <person name="Chan Y."/>
            <person name="Huo Y.-B."/>
            <person name="Yu X.-L."/>
            <person name="Zeng H."/>
            <person name="Leung W.-K."/>
            <person name="Watt R.M."/>
        </authorList>
    </citation>
    <scope>NUCLEOTIDE SEQUENCE [LARGE SCALE GENOMIC DNA]</scope>
    <source>
        <strain evidence="4 5">OMZ 804</strain>
    </source>
</reference>
<dbReference type="Gene3D" id="1.10.357.10">
    <property type="entry name" value="Tetracycline Repressor, domain 2"/>
    <property type="match status" value="1"/>
</dbReference>
<dbReference type="AlphaFoldDB" id="A0A6P1Y1R1"/>
<dbReference type="PROSITE" id="PS50977">
    <property type="entry name" value="HTH_TETR_2"/>
    <property type="match status" value="1"/>
</dbReference>
<gene>
    <name evidence="4" type="ORF">GWP43_10140</name>
</gene>
<dbReference type="PANTHER" id="PTHR43479:SF11">
    <property type="entry name" value="ACREF_ENVCD OPERON REPRESSOR-RELATED"/>
    <property type="match status" value="1"/>
</dbReference>
<dbReference type="Proteomes" id="UP000464374">
    <property type="component" value="Chromosome"/>
</dbReference>
<protein>
    <submittedName>
        <fullName evidence="4">TetR/AcrR family transcriptional regulator</fullName>
    </submittedName>
</protein>
<organism evidence="4 5">
    <name type="scientific">Treponema vincentii</name>
    <dbReference type="NCBI Taxonomy" id="69710"/>
    <lineage>
        <taxon>Bacteria</taxon>
        <taxon>Pseudomonadati</taxon>
        <taxon>Spirochaetota</taxon>
        <taxon>Spirochaetia</taxon>
        <taxon>Spirochaetales</taxon>
        <taxon>Treponemataceae</taxon>
        <taxon>Treponema</taxon>
    </lineage>
</organism>
<evidence type="ECO:0000256" key="2">
    <source>
        <dbReference type="PROSITE-ProRule" id="PRU00335"/>
    </source>
</evidence>
<feature type="DNA-binding region" description="H-T-H motif" evidence="2">
    <location>
        <begin position="29"/>
        <end position="48"/>
    </location>
</feature>
<dbReference type="GO" id="GO:0003677">
    <property type="term" value="F:DNA binding"/>
    <property type="evidence" value="ECO:0007669"/>
    <property type="project" value="UniProtKB-UniRule"/>
</dbReference>
<name>A0A6P1Y1R1_9SPIR</name>
<dbReference type="KEGG" id="trz:GWP43_10140"/>
<dbReference type="InterPro" id="IPR009057">
    <property type="entry name" value="Homeodomain-like_sf"/>
</dbReference>
<evidence type="ECO:0000313" key="4">
    <source>
        <dbReference type="EMBL" id="QHX43737.1"/>
    </source>
</evidence>
<dbReference type="InterPro" id="IPR050624">
    <property type="entry name" value="HTH-type_Tx_Regulator"/>
</dbReference>
<dbReference type="Pfam" id="PF00440">
    <property type="entry name" value="TetR_N"/>
    <property type="match status" value="1"/>
</dbReference>
<dbReference type="SUPFAM" id="SSF46689">
    <property type="entry name" value="Homeodomain-like"/>
    <property type="match status" value="1"/>
</dbReference>
<evidence type="ECO:0000313" key="5">
    <source>
        <dbReference type="Proteomes" id="UP000464374"/>
    </source>
</evidence>
<dbReference type="PANTHER" id="PTHR43479">
    <property type="entry name" value="ACREF/ENVCD OPERON REPRESSOR-RELATED"/>
    <property type="match status" value="1"/>
</dbReference>
<proteinExistence type="predicted"/>
<evidence type="ECO:0000259" key="3">
    <source>
        <dbReference type="PROSITE" id="PS50977"/>
    </source>
</evidence>
<dbReference type="PRINTS" id="PR00455">
    <property type="entry name" value="HTHTETR"/>
</dbReference>
<dbReference type="EMBL" id="CP048020">
    <property type="protein sequence ID" value="QHX43737.1"/>
    <property type="molecule type" value="Genomic_DNA"/>
</dbReference>
<dbReference type="RefSeq" id="WP_162664047.1">
    <property type="nucleotide sequence ID" value="NZ_CP048020.1"/>
</dbReference>
<accession>A0A6P1Y1R1</accession>